<dbReference type="RefSeq" id="WP_341418074.1">
    <property type="nucleotide sequence ID" value="NZ_JBBPCC010000017.1"/>
</dbReference>
<sequence length="138" mass="15794">MNTKIKLVDHTDQAIRAIREFREQGHPLSEIYVLAHESNRTEELSKLTDTNTIGMMEEGVATAFANLFRSRGDQLRAKMESLGISEAEAGRLEAELDKGRVLVLVWHDDNNHLRDEEEARLRRDRREEVLVPPVGGIY</sequence>
<reference evidence="2 3" key="1">
    <citation type="submission" date="2024-04" db="EMBL/GenBank/DDBJ databases">
        <title>draft genome sequnece of Paenibacillus filicis.</title>
        <authorList>
            <person name="Kim D.-U."/>
        </authorList>
    </citation>
    <scope>NUCLEOTIDE SEQUENCE [LARGE SCALE GENOMIC DNA]</scope>
    <source>
        <strain evidence="2 3">KACC14197</strain>
    </source>
</reference>
<dbReference type="InterPro" id="IPR025889">
    <property type="entry name" value="GSP17M-like_dom"/>
</dbReference>
<feature type="domain" description="General stress protein 17M-like" evidence="1">
    <location>
        <begin position="4"/>
        <end position="99"/>
    </location>
</feature>
<dbReference type="Pfam" id="PF11181">
    <property type="entry name" value="YflT"/>
    <property type="match status" value="1"/>
</dbReference>
<comment type="caution">
    <text evidence="2">The sequence shown here is derived from an EMBL/GenBank/DDBJ whole genome shotgun (WGS) entry which is preliminary data.</text>
</comment>
<protein>
    <submittedName>
        <fullName evidence="2">General stress protein</fullName>
    </submittedName>
</protein>
<name>A0ABU9DRU1_9BACL</name>
<organism evidence="2 3">
    <name type="scientific">Paenibacillus filicis</name>
    <dbReference type="NCBI Taxonomy" id="669464"/>
    <lineage>
        <taxon>Bacteria</taxon>
        <taxon>Bacillati</taxon>
        <taxon>Bacillota</taxon>
        <taxon>Bacilli</taxon>
        <taxon>Bacillales</taxon>
        <taxon>Paenibacillaceae</taxon>
        <taxon>Paenibacillus</taxon>
    </lineage>
</organism>
<evidence type="ECO:0000259" key="1">
    <source>
        <dbReference type="Pfam" id="PF11181"/>
    </source>
</evidence>
<dbReference type="EMBL" id="JBBPCC010000017">
    <property type="protein sequence ID" value="MEK8130936.1"/>
    <property type="molecule type" value="Genomic_DNA"/>
</dbReference>
<gene>
    <name evidence="2" type="ORF">WMW72_23805</name>
</gene>
<keyword evidence="3" id="KW-1185">Reference proteome</keyword>
<evidence type="ECO:0000313" key="2">
    <source>
        <dbReference type="EMBL" id="MEK8130936.1"/>
    </source>
</evidence>
<proteinExistence type="predicted"/>
<accession>A0ABU9DRU1</accession>
<evidence type="ECO:0000313" key="3">
    <source>
        <dbReference type="Proteomes" id="UP001469365"/>
    </source>
</evidence>
<dbReference type="Proteomes" id="UP001469365">
    <property type="component" value="Unassembled WGS sequence"/>
</dbReference>